<feature type="compositionally biased region" description="Basic and acidic residues" evidence="1">
    <location>
        <begin position="152"/>
        <end position="174"/>
    </location>
</feature>
<reference evidence="2" key="1">
    <citation type="submission" date="2021-01" db="EMBL/GenBank/DDBJ databases">
        <authorList>
            <person name="Corre E."/>
            <person name="Pelletier E."/>
            <person name="Niang G."/>
            <person name="Scheremetjew M."/>
            <person name="Finn R."/>
            <person name="Kale V."/>
            <person name="Holt S."/>
            <person name="Cochrane G."/>
            <person name="Meng A."/>
            <person name="Brown T."/>
            <person name="Cohen L."/>
        </authorList>
    </citation>
    <scope>NUCLEOTIDE SEQUENCE</scope>
    <source>
        <strain evidence="2">SAG 63-3</strain>
    </source>
</reference>
<feature type="compositionally biased region" description="Basic residues" evidence="1">
    <location>
        <begin position="175"/>
        <end position="184"/>
    </location>
</feature>
<accession>A0A7S0YFQ4</accession>
<organism evidence="2">
    <name type="scientific">Polytomella parva</name>
    <dbReference type="NCBI Taxonomy" id="51329"/>
    <lineage>
        <taxon>Eukaryota</taxon>
        <taxon>Viridiplantae</taxon>
        <taxon>Chlorophyta</taxon>
        <taxon>core chlorophytes</taxon>
        <taxon>Chlorophyceae</taxon>
        <taxon>CS clade</taxon>
        <taxon>Chlamydomonadales</taxon>
        <taxon>Chlamydomonadaceae</taxon>
        <taxon>Polytomella</taxon>
    </lineage>
</organism>
<gene>
    <name evidence="2" type="ORF">PPAR00522_LOCUS10296</name>
</gene>
<name>A0A7S0YFQ4_9CHLO</name>
<proteinExistence type="predicted"/>
<sequence>MLDFYFSRQHRRRILQAYFANTTAWNEAINKIIHYPMSASDDSETSFCLKGRKKKAATARRKAKRKSAQIKESHNDQDEIDHLVDFLGYEVCILVVVGDGQFYHASSGHDVIPSGKRITTELLKRGRTMCSADEFRTSMLCSKCHHKTRSIHQSDDHVQNHLDHSTKKGVLEHKLPRKHSIKSL</sequence>
<dbReference type="AlphaFoldDB" id="A0A7S0YFQ4"/>
<evidence type="ECO:0000313" key="2">
    <source>
        <dbReference type="EMBL" id="CAD8773890.1"/>
    </source>
</evidence>
<dbReference type="EMBL" id="HBFM01016202">
    <property type="protein sequence ID" value="CAD8773890.1"/>
    <property type="molecule type" value="Transcribed_RNA"/>
</dbReference>
<feature type="region of interest" description="Disordered" evidence="1">
    <location>
        <begin position="152"/>
        <end position="184"/>
    </location>
</feature>
<protein>
    <submittedName>
        <fullName evidence="2">Uncharacterized protein</fullName>
    </submittedName>
</protein>
<evidence type="ECO:0000256" key="1">
    <source>
        <dbReference type="SAM" id="MobiDB-lite"/>
    </source>
</evidence>